<sequence length="129" mass="15342">MRQPRERRECVQVDDNLSNIKLNIHLFQERNNPKAYLEWEQKIKMIFDCYNYFEFKKVLARLNREIANIVELQHYVEINDMVHMAIKVEQQLKMTGTTKVGLSPGLFHHGIQGGKKILMFQLPKINLML</sequence>
<comment type="caution">
    <text evidence="1">The sequence shown here is derived from an EMBL/GenBank/DDBJ whole genome shotgun (WGS) entry which is preliminary data.</text>
</comment>
<dbReference type="PANTHER" id="PTHR35046">
    <property type="entry name" value="ZINC KNUCKLE (CCHC-TYPE) FAMILY PROTEIN"/>
    <property type="match status" value="1"/>
</dbReference>
<dbReference type="PANTHER" id="PTHR35046:SF9">
    <property type="entry name" value="RNA-DIRECTED DNA POLYMERASE"/>
    <property type="match status" value="1"/>
</dbReference>
<dbReference type="EMBL" id="JAIQCV010000004">
    <property type="protein sequence ID" value="KAH1108199.1"/>
    <property type="molecule type" value="Genomic_DNA"/>
</dbReference>
<dbReference type="Proteomes" id="UP000828251">
    <property type="component" value="Unassembled WGS sequence"/>
</dbReference>
<proteinExistence type="predicted"/>
<accession>A0A9D3W392</accession>
<dbReference type="OrthoDB" id="1002163at2759"/>
<organism evidence="1 2">
    <name type="scientific">Gossypium stocksii</name>
    <dbReference type="NCBI Taxonomy" id="47602"/>
    <lineage>
        <taxon>Eukaryota</taxon>
        <taxon>Viridiplantae</taxon>
        <taxon>Streptophyta</taxon>
        <taxon>Embryophyta</taxon>
        <taxon>Tracheophyta</taxon>
        <taxon>Spermatophyta</taxon>
        <taxon>Magnoliopsida</taxon>
        <taxon>eudicotyledons</taxon>
        <taxon>Gunneridae</taxon>
        <taxon>Pentapetalae</taxon>
        <taxon>rosids</taxon>
        <taxon>malvids</taxon>
        <taxon>Malvales</taxon>
        <taxon>Malvaceae</taxon>
        <taxon>Malvoideae</taxon>
        <taxon>Gossypium</taxon>
    </lineage>
</organism>
<evidence type="ECO:0008006" key="3">
    <source>
        <dbReference type="Google" id="ProtNLM"/>
    </source>
</evidence>
<reference evidence="1 2" key="1">
    <citation type="journal article" date="2021" name="Plant Biotechnol. J.">
        <title>Multi-omics assisted identification of the key and species-specific regulatory components of drought-tolerant mechanisms in Gossypium stocksii.</title>
        <authorList>
            <person name="Yu D."/>
            <person name="Ke L."/>
            <person name="Zhang D."/>
            <person name="Wu Y."/>
            <person name="Sun Y."/>
            <person name="Mei J."/>
            <person name="Sun J."/>
            <person name="Sun Y."/>
        </authorList>
    </citation>
    <scope>NUCLEOTIDE SEQUENCE [LARGE SCALE GENOMIC DNA]</scope>
    <source>
        <strain evidence="2">cv. E1</strain>
        <tissue evidence="1">Leaf</tissue>
    </source>
</reference>
<evidence type="ECO:0000313" key="1">
    <source>
        <dbReference type="EMBL" id="KAH1108199.1"/>
    </source>
</evidence>
<evidence type="ECO:0000313" key="2">
    <source>
        <dbReference type="Proteomes" id="UP000828251"/>
    </source>
</evidence>
<name>A0A9D3W392_9ROSI</name>
<protein>
    <recommendedName>
        <fullName evidence="3">Retrotransposon gag domain-containing protein</fullName>
    </recommendedName>
</protein>
<keyword evidence="2" id="KW-1185">Reference proteome</keyword>
<dbReference type="AlphaFoldDB" id="A0A9D3W392"/>
<gene>
    <name evidence="1" type="ORF">J1N35_011967</name>
</gene>